<evidence type="ECO:0000256" key="8">
    <source>
        <dbReference type="ARBA" id="ARBA00022833"/>
    </source>
</evidence>
<evidence type="ECO:0000256" key="1">
    <source>
        <dbReference type="ARBA" id="ARBA00001798"/>
    </source>
</evidence>
<evidence type="ECO:0000256" key="6">
    <source>
        <dbReference type="ARBA" id="ARBA00022771"/>
    </source>
</evidence>
<accession>A0AA40F724</accession>
<keyword evidence="5" id="KW-0677">Repeat</keyword>
<dbReference type="InterPro" id="IPR002867">
    <property type="entry name" value="IBR_dom"/>
</dbReference>
<dbReference type="InterPro" id="IPR001841">
    <property type="entry name" value="Znf_RING"/>
</dbReference>
<protein>
    <recommendedName>
        <fullName evidence="2">RBR-type E3 ubiquitin transferase</fullName>
        <ecNumber evidence="2">2.3.2.31</ecNumber>
    </recommendedName>
</protein>
<dbReference type="PROSITE" id="PS50089">
    <property type="entry name" value="ZF_RING_2"/>
    <property type="match status" value="1"/>
</dbReference>
<feature type="compositionally biased region" description="Low complexity" evidence="11">
    <location>
        <begin position="64"/>
        <end position="74"/>
    </location>
</feature>
<dbReference type="GO" id="GO:0008270">
    <property type="term" value="F:zinc ion binding"/>
    <property type="evidence" value="ECO:0007669"/>
    <property type="project" value="UniProtKB-KW"/>
</dbReference>
<dbReference type="EMBL" id="JAUKUD010000002">
    <property type="protein sequence ID" value="KAK0752374.1"/>
    <property type="molecule type" value="Genomic_DNA"/>
</dbReference>
<name>A0AA40F724_9PEZI</name>
<feature type="domain" description="RING-type" evidence="12">
    <location>
        <begin position="163"/>
        <end position="219"/>
    </location>
</feature>
<evidence type="ECO:0000259" key="13">
    <source>
        <dbReference type="PROSITE" id="PS51873"/>
    </source>
</evidence>
<keyword evidence="3" id="KW-0808">Transferase</keyword>
<keyword evidence="4" id="KW-0479">Metal-binding</keyword>
<evidence type="ECO:0000313" key="15">
    <source>
        <dbReference type="Proteomes" id="UP001172155"/>
    </source>
</evidence>
<dbReference type="InterPro" id="IPR044066">
    <property type="entry name" value="TRIAD_supradom"/>
</dbReference>
<dbReference type="PROSITE" id="PS51873">
    <property type="entry name" value="TRIAD"/>
    <property type="match status" value="1"/>
</dbReference>
<evidence type="ECO:0000256" key="5">
    <source>
        <dbReference type="ARBA" id="ARBA00022737"/>
    </source>
</evidence>
<keyword evidence="15" id="KW-1185">Reference proteome</keyword>
<dbReference type="EC" id="2.3.2.31" evidence="2"/>
<proteinExistence type="predicted"/>
<feature type="region of interest" description="Disordered" evidence="11">
    <location>
        <begin position="63"/>
        <end position="98"/>
    </location>
</feature>
<dbReference type="SUPFAM" id="SSF57850">
    <property type="entry name" value="RING/U-box"/>
    <property type="match status" value="3"/>
</dbReference>
<reference evidence="14" key="1">
    <citation type="submission" date="2023-06" db="EMBL/GenBank/DDBJ databases">
        <title>Genome-scale phylogeny and comparative genomics of the fungal order Sordariales.</title>
        <authorList>
            <consortium name="Lawrence Berkeley National Laboratory"/>
            <person name="Hensen N."/>
            <person name="Bonometti L."/>
            <person name="Westerberg I."/>
            <person name="Brannstrom I.O."/>
            <person name="Guillou S."/>
            <person name="Cros-Aarteil S."/>
            <person name="Calhoun S."/>
            <person name="Haridas S."/>
            <person name="Kuo A."/>
            <person name="Mondo S."/>
            <person name="Pangilinan J."/>
            <person name="Riley R."/>
            <person name="LaButti K."/>
            <person name="Andreopoulos B."/>
            <person name="Lipzen A."/>
            <person name="Chen C."/>
            <person name="Yanf M."/>
            <person name="Daum C."/>
            <person name="Ng V."/>
            <person name="Clum A."/>
            <person name="Steindorff A."/>
            <person name="Ohm R."/>
            <person name="Martin F."/>
            <person name="Silar P."/>
            <person name="Natvig D."/>
            <person name="Lalanne C."/>
            <person name="Gautier V."/>
            <person name="Ament-velasquez S.L."/>
            <person name="Kruys A."/>
            <person name="Hutchinson M.I."/>
            <person name="Powell A.J."/>
            <person name="Barry K."/>
            <person name="Miller A.N."/>
            <person name="Grigoriev I.V."/>
            <person name="Debuchy R."/>
            <person name="Gladieux P."/>
            <person name="Thoren M.H."/>
            <person name="Johannesson H."/>
        </authorList>
    </citation>
    <scope>NUCLEOTIDE SEQUENCE</scope>
    <source>
        <strain evidence="14">SMH3187-1</strain>
    </source>
</reference>
<comment type="catalytic activity">
    <reaction evidence="1">
        <text>[E2 ubiquitin-conjugating enzyme]-S-ubiquitinyl-L-cysteine + [acceptor protein]-L-lysine = [E2 ubiquitin-conjugating enzyme]-L-cysteine + [acceptor protein]-N(6)-ubiquitinyl-L-lysine.</text>
        <dbReference type="EC" id="2.3.2.31"/>
    </reaction>
</comment>
<evidence type="ECO:0000313" key="14">
    <source>
        <dbReference type="EMBL" id="KAK0752374.1"/>
    </source>
</evidence>
<evidence type="ECO:0000256" key="3">
    <source>
        <dbReference type="ARBA" id="ARBA00022679"/>
    </source>
</evidence>
<feature type="coiled-coil region" evidence="10">
    <location>
        <begin position="314"/>
        <end position="406"/>
    </location>
</feature>
<dbReference type="GO" id="GO:0061630">
    <property type="term" value="F:ubiquitin protein ligase activity"/>
    <property type="evidence" value="ECO:0007669"/>
    <property type="project" value="UniProtKB-EC"/>
</dbReference>
<dbReference type="SMART" id="SM00647">
    <property type="entry name" value="IBR"/>
    <property type="match status" value="1"/>
</dbReference>
<dbReference type="Gene3D" id="1.20.120.1750">
    <property type="match status" value="1"/>
</dbReference>
<evidence type="ECO:0000256" key="4">
    <source>
        <dbReference type="ARBA" id="ARBA00022723"/>
    </source>
</evidence>
<evidence type="ECO:0000256" key="10">
    <source>
        <dbReference type="SAM" id="Coils"/>
    </source>
</evidence>
<evidence type="ECO:0000256" key="11">
    <source>
        <dbReference type="SAM" id="MobiDB-lite"/>
    </source>
</evidence>
<comment type="caution">
    <text evidence="14">The sequence shown here is derived from an EMBL/GenBank/DDBJ whole genome shotgun (WGS) entry which is preliminary data.</text>
</comment>
<dbReference type="InterPro" id="IPR031127">
    <property type="entry name" value="E3_UB_ligase_RBR"/>
</dbReference>
<evidence type="ECO:0000256" key="9">
    <source>
        <dbReference type="PROSITE-ProRule" id="PRU00175"/>
    </source>
</evidence>
<gene>
    <name evidence="14" type="ORF">B0T18DRAFT_89717</name>
</gene>
<dbReference type="Pfam" id="PF01485">
    <property type="entry name" value="IBR"/>
    <property type="match status" value="1"/>
</dbReference>
<dbReference type="GO" id="GO:0016567">
    <property type="term" value="P:protein ubiquitination"/>
    <property type="evidence" value="ECO:0007669"/>
    <property type="project" value="InterPro"/>
</dbReference>
<keyword evidence="6 9" id="KW-0863">Zinc-finger</keyword>
<dbReference type="AlphaFoldDB" id="A0AA40F724"/>
<keyword evidence="10" id="KW-0175">Coiled coil</keyword>
<sequence length="473" mass="52702">MAPGTPSWLRRKFSSVFRKEGTTVLTTTSSQPSNLQLAAQRDSFESFPEFWEPSPAHPFWEPVRPASSAPSAARPHCKRPSCLDQAQPPFPDRSTVDSQVPDAPLIPTGQPRPNIPRPLIRVFGSQRPRPGLGGPLLPVHEAESHVNISSSFTGAGWSEERDCAICVESKGIASFPVLSASRDCNHAPGACLACLQQHIKIAIDEKAWHGRVVTCPECNSAMTYDEVRLHADRATFETYDARVLNDAIAQQGDWFSCPGAGCGSGQMHDAADGAPIVTCVGCRRKYCFRHHMPWHETMSCDEYDRFLADPDNFRSTFEIENERVDREREAEERRRREMEAADSQFARSLVEEEEALVEAEATARREEAARAEAERVEAERRAAQERAAAAARAKMAEDAKRRAKENAASEAVVKQTTKNCPGCRWPIEKNDGCAHMTCKCPISFHQFSLLFNVVPLLFLEINRRVSPFPKCEI</sequence>
<evidence type="ECO:0000256" key="2">
    <source>
        <dbReference type="ARBA" id="ARBA00012251"/>
    </source>
</evidence>
<dbReference type="Gene3D" id="3.30.40.10">
    <property type="entry name" value="Zinc/RING finger domain, C3HC4 (zinc finger)"/>
    <property type="match status" value="1"/>
</dbReference>
<organism evidence="14 15">
    <name type="scientific">Schizothecium vesticola</name>
    <dbReference type="NCBI Taxonomy" id="314040"/>
    <lineage>
        <taxon>Eukaryota</taxon>
        <taxon>Fungi</taxon>
        <taxon>Dikarya</taxon>
        <taxon>Ascomycota</taxon>
        <taxon>Pezizomycotina</taxon>
        <taxon>Sordariomycetes</taxon>
        <taxon>Sordariomycetidae</taxon>
        <taxon>Sordariales</taxon>
        <taxon>Schizotheciaceae</taxon>
        <taxon>Schizothecium</taxon>
    </lineage>
</organism>
<feature type="domain" description="RING-type" evidence="13">
    <location>
        <begin position="159"/>
        <end position="473"/>
    </location>
</feature>
<keyword evidence="7" id="KW-0833">Ubl conjugation pathway</keyword>
<dbReference type="InterPro" id="IPR013083">
    <property type="entry name" value="Znf_RING/FYVE/PHD"/>
</dbReference>
<dbReference type="CDD" id="cd20335">
    <property type="entry name" value="BRcat_RBR"/>
    <property type="match status" value="1"/>
</dbReference>
<evidence type="ECO:0000259" key="12">
    <source>
        <dbReference type="PROSITE" id="PS50089"/>
    </source>
</evidence>
<evidence type="ECO:0000256" key="7">
    <source>
        <dbReference type="ARBA" id="ARBA00022786"/>
    </source>
</evidence>
<keyword evidence="8" id="KW-0862">Zinc</keyword>
<dbReference type="Proteomes" id="UP001172155">
    <property type="component" value="Unassembled WGS sequence"/>
</dbReference>
<dbReference type="PANTHER" id="PTHR11685">
    <property type="entry name" value="RBR FAMILY RING FINGER AND IBR DOMAIN-CONTAINING"/>
    <property type="match status" value="1"/>
</dbReference>